<gene>
    <name evidence="1" type="ORF">ACHHYP_03146</name>
</gene>
<dbReference type="EMBL" id="JNBR01000437">
    <property type="protein sequence ID" value="OQR92884.1"/>
    <property type="molecule type" value="Genomic_DNA"/>
</dbReference>
<name>A0A1V9Z4G8_ACHHY</name>
<protein>
    <submittedName>
        <fullName evidence="1">Uncharacterized protein</fullName>
    </submittedName>
</protein>
<evidence type="ECO:0000313" key="2">
    <source>
        <dbReference type="Proteomes" id="UP000243579"/>
    </source>
</evidence>
<dbReference type="PANTHER" id="PTHR36074:SF1">
    <property type="entry name" value="ISOPENTENYL-DIPHOSPHATE DELTA-ISOMERASE"/>
    <property type="match status" value="1"/>
</dbReference>
<keyword evidence="2" id="KW-1185">Reference proteome</keyword>
<accession>A0A1V9Z4G8</accession>
<dbReference type="Proteomes" id="UP000243579">
    <property type="component" value="Unassembled WGS sequence"/>
</dbReference>
<dbReference type="PANTHER" id="PTHR36074">
    <property type="entry name" value="ISOPENTENYL-DIPHOSPHATE DELTA-ISOMERASE"/>
    <property type="match status" value="1"/>
</dbReference>
<reference evidence="1 2" key="1">
    <citation type="journal article" date="2014" name="Genome Biol. Evol.">
        <title>The secreted proteins of Achlya hypogyna and Thraustotheca clavata identify the ancestral oomycete secretome and reveal gene acquisitions by horizontal gene transfer.</title>
        <authorList>
            <person name="Misner I."/>
            <person name="Blouin N."/>
            <person name="Leonard G."/>
            <person name="Richards T.A."/>
            <person name="Lane C.E."/>
        </authorList>
    </citation>
    <scope>NUCLEOTIDE SEQUENCE [LARGE SCALE GENOMIC DNA]</scope>
    <source>
        <strain evidence="1 2">ATCC 48635</strain>
    </source>
</reference>
<organism evidence="1 2">
    <name type="scientific">Achlya hypogyna</name>
    <name type="common">Oomycete</name>
    <name type="synonym">Protoachlya hypogyna</name>
    <dbReference type="NCBI Taxonomy" id="1202772"/>
    <lineage>
        <taxon>Eukaryota</taxon>
        <taxon>Sar</taxon>
        <taxon>Stramenopiles</taxon>
        <taxon>Oomycota</taxon>
        <taxon>Saprolegniomycetes</taxon>
        <taxon>Saprolegniales</taxon>
        <taxon>Achlyaceae</taxon>
        <taxon>Achlya</taxon>
    </lineage>
</organism>
<sequence>MLPRIELDLAEPTAAAARAFTSASKEVSLLLRGKNYLRDQKAFMAHLRLDALKQTAWAAGLVVVYDAIFSRDPEKDDDADSMMGYVLRPWCASFGRALGYVTVTRLLEAVCVEALPPHLAGKLMKNLFTSALRKYARFHDKVVVARLMLRTTARASLLPTLAVFLVEQLVLLWHHRRPTTYARATARNAHRWLLALAGASVGAAIGSLLEPGRGTVVGAVLGQDLACFHTTLYFHNERFQDLR</sequence>
<dbReference type="OrthoDB" id="68031at2759"/>
<evidence type="ECO:0000313" key="1">
    <source>
        <dbReference type="EMBL" id="OQR92884.1"/>
    </source>
</evidence>
<dbReference type="AlphaFoldDB" id="A0A1V9Z4G8"/>
<comment type="caution">
    <text evidence="1">The sequence shown here is derived from an EMBL/GenBank/DDBJ whole genome shotgun (WGS) entry which is preliminary data.</text>
</comment>
<proteinExistence type="predicted"/>